<keyword evidence="4" id="KW-1185">Reference proteome</keyword>
<dbReference type="InterPro" id="IPR015168">
    <property type="entry name" value="SsuA/THI5"/>
</dbReference>
<evidence type="ECO:0000313" key="4">
    <source>
        <dbReference type="Proteomes" id="UP000198418"/>
    </source>
</evidence>
<accession>A0A212QKJ8</accession>
<dbReference type="PANTHER" id="PTHR30024:SF48">
    <property type="entry name" value="ABC TRANSPORTER SUBSTRATE-BINDING PROTEIN"/>
    <property type="match status" value="1"/>
</dbReference>
<dbReference type="Pfam" id="PF09084">
    <property type="entry name" value="NMT1"/>
    <property type="match status" value="1"/>
</dbReference>
<feature type="chain" id="PRO_5012397417" evidence="1">
    <location>
        <begin position="23"/>
        <end position="321"/>
    </location>
</feature>
<dbReference type="SUPFAM" id="SSF53850">
    <property type="entry name" value="Periplasmic binding protein-like II"/>
    <property type="match status" value="1"/>
</dbReference>
<dbReference type="Gene3D" id="3.40.190.10">
    <property type="entry name" value="Periplasmic binding protein-like II"/>
    <property type="match status" value="2"/>
</dbReference>
<proteinExistence type="predicted"/>
<dbReference type="PANTHER" id="PTHR30024">
    <property type="entry name" value="ALIPHATIC SULFONATES-BINDING PROTEIN-RELATED"/>
    <property type="match status" value="1"/>
</dbReference>
<organism evidence="3 4">
    <name type="scientific">Rhodoblastus acidophilus</name>
    <name type="common">Rhodopseudomonas acidophila</name>
    <dbReference type="NCBI Taxonomy" id="1074"/>
    <lineage>
        <taxon>Bacteria</taxon>
        <taxon>Pseudomonadati</taxon>
        <taxon>Pseudomonadota</taxon>
        <taxon>Alphaproteobacteria</taxon>
        <taxon>Hyphomicrobiales</taxon>
        <taxon>Rhodoblastaceae</taxon>
        <taxon>Rhodoblastus</taxon>
    </lineage>
</organism>
<sequence>MLLSRLCAAAFACLVSLAPAVAADKIRLAIQATGTFGWELAVARAYGLDKAADLDLEATELATTEAGKIALIGGGADMIISDWLWVARERSLGQPLLFVPHSTALGAVMAKEPAKFARPADLVGKKLGVAGGPLDKSWLLLQAWALKQGVDLKSQANIVYGAPALLAEKLTQGEIDAALEFWTFCARLEAKGFSRAIDLIAVEKDLGATNPVIVTGYVFTPTFAARQGPALARFLTMMKQAKTLIAEDDSAFAKIAGMTGLADAAGQAIVRRYYRAGIPTASRDSEIADAAALYKVLAKIGGPQLVGGDAELDQSLFYRAP</sequence>
<name>A0A212QKJ8_RHOAC</name>
<gene>
    <name evidence="3" type="ORF">SAMN06265338_101698</name>
</gene>
<dbReference type="Proteomes" id="UP000198418">
    <property type="component" value="Unassembled WGS sequence"/>
</dbReference>
<dbReference type="OrthoDB" id="5621714at2"/>
<feature type="signal peptide" evidence="1">
    <location>
        <begin position="1"/>
        <end position="22"/>
    </location>
</feature>
<dbReference type="AlphaFoldDB" id="A0A212QKJ8"/>
<reference evidence="4" key="1">
    <citation type="submission" date="2017-06" db="EMBL/GenBank/DDBJ databases">
        <authorList>
            <person name="Varghese N."/>
            <person name="Submissions S."/>
        </authorList>
    </citation>
    <scope>NUCLEOTIDE SEQUENCE [LARGE SCALE GENOMIC DNA]</scope>
    <source>
        <strain evidence="4">DSM 137</strain>
    </source>
</reference>
<keyword evidence="1" id="KW-0732">Signal</keyword>
<dbReference type="RefSeq" id="WP_088519142.1">
    <property type="nucleotide sequence ID" value="NZ_FYDG01000001.1"/>
</dbReference>
<protein>
    <submittedName>
        <fullName evidence="3">NitT/TauT family transport system substrate-binding protein</fullName>
    </submittedName>
</protein>
<dbReference type="EMBL" id="FYDG01000001">
    <property type="protein sequence ID" value="SNB59910.1"/>
    <property type="molecule type" value="Genomic_DNA"/>
</dbReference>
<evidence type="ECO:0000313" key="3">
    <source>
        <dbReference type="EMBL" id="SNB59910.1"/>
    </source>
</evidence>
<feature type="domain" description="SsuA/THI5-like" evidence="2">
    <location>
        <begin position="42"/>
        <end position="245"/>
    </location>
</feature>
<evidence type="ECO:0000259" key="2">
    <source>
        <dbReference type="Pfam" id="PF09084"/>
    </source>
</evidence>
<evidence type="ECO:0000256" key="1">
    <source>
        <dbReference type="SAM" id="SignalP"/>
    </source>
</evidence>